<keyword evidence="1" id="KW-0812">Transmembrane</keyword>
<evidence type="ECO:0000313" key="2">
    <source>
        <dbReference type="EMBL" id="SAL09530.1"/>
    </source>
</evidence>
<evidence type="ECO:0000313" key="3">
    <source>
        <dbReference type="Proteomes" id="UP000054683"/>
    </source>
</evidence>
<accession>A0A158ESA2</accession>
<gene>
    <name evidence="2" type="ORF">AWB69_00050</name>
</gene>
<keyword evidence="1" id="KW-0472">Membrane</keyword>
<organism evidence="2 3">
    <name type="scientific">Caballeronia udeis</name>
    <dbReference type="NCBI Taxonomy" id="1232866"/>
    <lineage>
        <taxon>Bacteria</taxon>
        <taxon>Pseudomonadati</taxon>
        <taxon>Pseudomonadota</taxon>
        <taxon>Betaproteobacteria</taxon>
        <taxon>Burkholderiales</taxon>
        <taxon>Burkholderiaceae</taxon>
        <taxon>Caballeronia</taxon>
    </lineage>
</organism>
<protein>
    <submittedName>
        <fullName evidence="2">Uncharacterized protein</fullName>
    </submittedName>
</protein>
<name>A0A158ESA2_9BURK</name>
<sequence length="64" mass="7452">MIASRAFLLFFRSFSDAWFDCLAAMRRHALGLIQVDSVCTRGAFWPLICGLFLFFRYLVSADFY</sequence>
<dbReference type="AlphaFoldDB" id="A0A158ESA2"/>
<evidence type="ECO:0000256" key="1">
    <source>
        <dbReference type="SAM" id="Phobius"/>
    </source>
</evidence>
<keyword evidence="1" id="KW-1133">Transmembrane helix</keyword>
<feature type="transmembrane region" description="Helical" evidence="1">
    <location>
        <begin position="43"/>
        <end position="59"/>
    </location>
</feature>
<reference evidence="2 3" key="1">
    <citation type="submission" date="2016-01" db="EMBL/GenBank/DDBJ databases">
        <authorList>
            <person name="Oliw E.H."/>
        </authorList>
    </citation>
    <scope>NUCLEOTIDE SEQUENCE [LARGE SCALE GENOMIC DNA]</scope>
    <source>
        <strain evidence="2">LMG 27134</strain>
    </source>
</reference>
<dbReference type="EMBL" id="FCOK02000001">
    <property type="protein sequence ID" value="SAL09530.1"/>
    <property type="molecule type" value="Genomic_DNA"/>
</dbReference>
<dbReference type="Proteomes" id="UP000054683">
    <property type="component" value="Unassembled WGS sequence"/>
</dbReference>
<proteinExistence type="predicted"/>